<dbReference type="EMBL" id="LR590481">
    <property type="protein sequence ID" value="VTQ95773.1"/>
    <property type="molecule type" value="Genomic_DNA"/>
</dbReference>
<reference evidence="1 2" key="1">
    <citation type="submission" date="2019-05" db="EMBL/GenBank/DDBJ databases">
        <authorList>
            <consortium name="Pathogen Informatics"/>
        </authorList>
    </citation>
    <scope>NUCLEOTIDE SEQUENCE [LARGE SCALE GENOMIC DNA]</scope>
    <source>
        <strain evidence="1 2">NCTC503</strain>
    </source>
</reference>
<gene>
    <name evidence="1" type="ORF">NCTC503_02582</name>
</gene>
<dbReference type="KEGG" id="hhw:NCTC503_02582"/>
<organism evidence="1 2">
    <name type="scientific">Hathewaya histolytica</name>
    <name type="common">Clostridium histolyticum</name>
    <dbReference type="NCBI Taxonomy" id="1498"/>
    <lineage>
        <taxon>Bacteria</taxon>
        <taxon>Bacillati</taxon>
        <taxon>Bacillota</taxon>
        <taxon>Clostridia</taxon>
        <taxon>Eubacteriales</taxon>
        <taxon>Clostridiaceae</taxon>
        <taxon>Hathewaya</taxon>
    </lineage>
</organism>
<dbReference type="Proteomes" id="UP000308489">
    <property type="component" value="Chromosome 1"/>
</dbReference>
<proteinExistence type="predicted"/>
<sequence length="220" mass="25738">MGIIYLKGCDYNMKKTFIDLLDNLSNKNYMYYFLTYLLSPVITGVKPSSTITLKKEIKDMLNVWNEDEEEYLKMLGLKHIILKEYPGSKTILIYNENNLKNILCKDDNKNFLSNIGYSRNLNLNEYLSTLKLRYEKFHCPHELGIFLGIPLSDVKAFMDCSKEKCLMCGYWKVYENEEFAKNIFNYYDKSKEIVMSYLLSGLTLDQIIPKISNSYDSIAS</sequence>
<dbReference type="InterPro" id="IPR024523">
    <property type="entry name" value="DUF3793"/>
</dbReference>
<evidence type="ECO:0000313" key="2">
    <source>
        <dbReference type="Proteomes" id="UP000308489"/>
    </source>
</evidence>
<evidence type="ECO:0000313" key="1">
    <source>
        <dbReference type="EMBL" id="VTQ95773.1"/>
    </source>
</evidence>
<accession>A0A4U9RXD1</accession>
<dbReference type="Pfam" id="PF12672">
    <property type="entry name" value="DUF3793"/>
    <property type="match status" value="1"/>
</dbReference>
<dbReference type="AlphaFoldDB" id="A0A4U9RXD1"/>
<name>A0A4U9RXD1_HATHI</name>
<keyword evidence="2" id="KW-1185">Reference proteome</keyword>
<protein>
    <submittedName>
        <fullName evidence="1">Protein of uncharacterized function (DUF3793)</fullName>
    </submittedName>
</protein>